<feature type="region of interest" description="Disordered" evidence="1">
    <location>
        <begin position="573"/>
        <end position="612"/>
    </location>
</feature>
<name>A0A368PNE8_SETIT</name>
<dbReference type="AlphaFoldDB" id="A0A368PNE8"/>
<reference evidence="2" key="1">
    <citation type="journal article" date="2012" name="Nat. Biotechnol.">
        <title>Reference genome sequence of the model plant Setaria.</title>
        <authorList>
            <person name="Bennetzen J.L."/>
            <person name="Schmutz J."/>
            <person name="Wang H."/>
            <person name="Percifield R."/>
            <person name="Hawkins J."/>
            <person name="Pontaroli A.C."/>
            <person name="Estep M."/>
            <person name="Feng L."/>
            <person name="Vaughn J.N."/>
            <person name="Grimwood J."/>
            <person name="Jenkins J."/>
            <person name="Barry K."/>
            <person name="Lindquist E."/>
            <person name="Hellsten U."/>
            <person name="Deshpande S."/>
            <person name="Wang X."/>
            <person name="Wu X."/>
            <person name="Mitros T."/>
            <person name="Triplett J."/>
            <person name="Yang X."/>
            <person name="Ye C.Y."/>
            <person name="Mauro-Herrera M."/>
            <person name="Wang L."/>
            <person name="Li P."/>
            <person name="Sharma M."/>
            <person name="Sharma R."/>
            <person name="Ronald P.C."/>
            <person name="Panaud O."/>
            <person name="Kellogg E.A."/>
            <person name="Brutnell T.P."/>
            <person name="Doust A.N."/>
            <person name="Tuskan G.A."/>
            <person name="Rokhsar D."/>
            <person name="Devos K.M."/>
        </authorList>
    </citation>
    <scope>NUCLEOTIDE SEQUENCE [LARGE SCALE GENOMIC DNA]</scope>
    <source>
        <strain evidence="2">Yugu1</strain>
    </source>
</reference>
<gene>
    <name evidence="2" type="ORF">SETIT_1G210400v2</name>
</gene>
<dbReference type="PANTHER" id="PTHR34778">
    <property type="entry name" value="OS02G0580700 PROTEIN"/>
    <property type="match status" value="1"/>
</dbReference>
<reference evidence="2" key="2">
    <citation type="submission" date="2015-07" db="EMBL/GenBank/DDBJ databases">
        <authorList>
            <person name="Noorani M."/>
        </authorList>
    </citation>
    <scope>NUCLEOTIDE SEQUENCE</scope>
    <source>
        <strain evidence="2">Yugu1</strain>
    </source>
</reference>
<feature type="compositionally biased region" description="Basic residues" evidence="1">
    <location>
        <begin position="263"/>
        <end position="276"/>
    </location>
</feature>
<accession>A0A368PNE8</accession>
<organism evidence="2">
    <name type="scientific">Setaria italica</name>
    <name type="common">Foxtail millet</name>
    <name type="synonym">Panicum italicum</name>
    <dbReference type="NCBI Taxonomy" id="4555"/>
    <lineage>
        <taxon>Eukaryota</taxon>
        <taxon>Viridiplantae</taxon>
        <taxon>Streptophyta</taxon>
        <taxon>Embryophyta</taxon>
        <taxon>Tracheophyta</taxon>
        <taxon>Spermatophyta</taxon>
        <taxon>Magnoliopsida</taxon>
        <taxon>Liliopsida</taxon>
        <taxon>Poales</taxon>
        <taxon>Poaceae</taxon>
        <taxon>PACMAD clade</taxon>
        <taxon>Panicoideae</taxon>
        <taxon>Panicodae</taxon>
        <taxon>Paniceae</taxon>
        <taxon>Cenchrinae</taxon>
        <taxon>Setaria</taxon>
    </lineage>
</organism>
<feature type="region of interest" description="Disordered" evidence="1">
    <location>
        <begin position="499"/>
        <end position="519"/>
    </location>
</feature>
<feature type="compositionally biased region" description="Basic and acidic residues" evidence="1">
    <location>
        <begin position="125"/>
        <end position="139"/>
    </location>
</feature>
<evidence type="ECO:0000256" key="1">
    <source>
        <dbReference type="SAM" id="MobiDB-lite"/>
    </source>
</evidence>
<sequence>MADSQVEAMRKAYAGIMLSMAQESAARVLAAERRAAALAAGLEAAKDDGVAALLRLKAIMEARVKEVELQSSAHVKRIKELEEQLHGTQKTMASLKVELHLANNELEQTRKTLAEARVNGLPTSKEADSNKDTSPRSEIHQQGQGGNILLKNKKNADDCDEACLVPISAENGAVEKLDINRCSPDLPSFMERNKKPNFYHNGCTQRIHALKQRTKGTGASLKQNPKQATALNSCSKTRKNNAAKNPCHTRSIMEDILQTKFLGKYKGKRGRRSRPSGKHDNSSEHGEAEDKLSDTSDGNGCLLLIQALEQELSPPQMSAGQGVDALTDMKEDLKISRRDAGLNQGTAFPELLDVLAVNNMQVKKRKRTKTIRVLEDELSDSKSVPGSANTLLRTTSEKSVSDNELISEVAENRSDTSAKNNGPPLKCTTENFMHQTSVDNGQFEPENSSTVLLQSTKSEPIDYGNLVVDQLEQRTPNTNTASCKEVLEDGSCTLASHKADASTVSSLDKEENSKASSGLPVQALEKPDASIAISLNKEEHAKTASGASMQAEGARHIKYTFNRRKRKCVSIYSTPQRAVPEKSSDLGSPPKKQNPHPNPVMQEHPVGSPQRDNHLVHIAQQLILLSEHK</sequence>
<protein>
    <submittedName>
        <fullName evidence="2">Uncharacterized protein</fullName>
    </submittedName>
</protein>
<dbReference type="STRING" id="4555.A0A368PNE8"/>
<feature type="region of interest" description="Disordered" evidence="1">
    <location>
        <begin position="263"/>
        <end position="295"/>
    </location>
</feature>
<feature type="region of interest" description="Disordered" evidence="1">
    <location>
        <begin position="117"/>
        <end position="150"/>
    </location>
</feature>
<proteinExistence type="predicted"/>
<feature type="compositionally biased region" description="Basic and acidic residues" evidence="1">
    <location>
        <begin position="277"/>
        <end position="294"/>
    </location>
</feature>
<dbReference type="OrthoDB" id="657513at2759"/>
<evidence type="ECO:0000313" key="2">
    <source>
        <dbReference type="EMBL" id="RCV07014.1"/>
    </source>
</evidence>
<dbReference type="KEGG" id="sita:101777895"/>
<dbReference type="EMBL" id="CM003528">
    <property type="protein sequence ID" value="RCV07014.1"/>
    <property type="molecule type" value="Genomic_DNA"/>
</dbReference>
<dbReference type="PANTHER" id="PTHR34778:SF2">
    <property type="entry name" value="OS02G0580700 PROTEIN"/>
    <property type="match status" value="1"/>
</dbReference>